<gene>
    <name evidence="7" type="ORF">FSB_LOCUS2966</name>
</gene>
<dbReference type="EMBL" id="OIVN01000144">
    <property type="protein sequence ID" value="SPC75084.1"/>
    <property type="molecule type" value="Genomic_DNA"/>
</dbReference>
<organism evidence="7">
    <name type="scientific">Fagus sylvatica</name>
    <name type="common">Beechnut</name>
    <dbReference type="NCBI Taxonomy" id="28930"/>
    <lineage>
        <taxon>Eukaryota</taxon>
        <taxon>Viridiplantae</taxon>
        <taxon>Streptophyta</taxon>
        <taxon>Embryophyta</taxon>
        <taxon>Tracheophyta</taxon>
        <taxon>Spermatophyta</taxon>
        <taxon>Magnoliopsida</taxon>
        <taxon>eudicotyledons</taxon>
        <taxon>Gunneridae</taxon>
        <taxon>Pentapetalae</taxon>
        <taxon>rosids</taxon>
        <taxon>fabids</taxon>
        <taxon>Fagales</taxon>
        <taxon>Fagaceae</taxon>
        <taxon>Fagus</taxon>
    </lineage>
</organism>
<dbReference type="Pfam" id="PF00201">
    <property type="entry name" value="UDPGT"/>
    <property type="match status" value="1"/>
</dbReference>
<protein>
    <recommendedName>
        <fullName evidence="5">Glycosyltransferase</fullName>
        <ecNumber evidence="5">2.4.1.-</ecNumber>
    </recommendedName>
</protein>
<dbReference type="AlphaFoldDB" id="A0A2N9EKE2"/>
<keyword evidence="2 4" id="KW-0328">Glycosyltransferase</keyword>
<name>A0A2N9EKE2_FAGSY</name>
<dbReference type="InterPro" id="IPR002213">
    <property type="entry name" value="UDP_glucos_trans"/>
</dbReference>
<accession>A0A2N9EKE2</accession>
<dbReference type="GO" id="GO:0035251">
    <property type="term" value="F:UDP-glucosyltransferase activity"/>
    <property type="evidence" value="ECO:0007669"/>
    <property type="project" value="TreeGrafter"/>
</dbReference>
<dbReference type="EC" id="2.4.1.-" evidence="5"/>
<proteinExistence type="inferred from homology"/>
<dbReference type="InterPro" id="IPR035595">
    <property type="entry name" value="UDP_glycos_trans_CS"/>
</dbReference>
<evidence type="ECO:0000256" key="6">
    <source>
        <dbReference type="SAM" id="Coils"/>
    </source>
</evidence>
<evidence type="ECO:0000256" key="4">
    <source>
        <dbReference type="RuleBase" id="RU003718"/>
    </source>
</evidence>
<dbReference type="SUPFAM" id="SSF53756">
    <property type="entry name" value="UDP-Glycosyltransferase/glycogen phosphorylase"/>
    <property type="match status" value="1"/>
</dbReference>
<reference evidence="7" key="1">
    <citation type="submission" date="2018-02" db="EMBL/GenBank/DDBJ databases">
        <authorList>
            <person name="Cohen D.B."/>
            <person name="Kent A.D."/>
        </authorList>
    </citation>
    <scope>NUCLEOTIDE SEQUENCE</scope>
</reference>
<evidence type="ECO:0000256" key="1">
    <source>
        <dbReference type="ARBA" id="ARBA00009995"/>
    </source>
</evidence>
<dbReference type="PANTHER" id="PTHR48047:SF45">
    <property type="entry name" value="SCOPOLETIN GLUCOSYLTRANSFERASE-LIKE"/>
    <property type="match status" value="1"/>
</dbReference>
<comment type="similarity">
    <text evidence="1 4">Belongs to the UDP-glycosyltransferase family.</text>
</comment>
<evidence type="ECO:0000256" key="5">
    <source>
        <dbReference type="RuleBase" id="RU362057"/>
    </source>
</evidence>
<keyword evidence="6" id="KW-0175">Coiled coil</keyword>
<dbReference type="FunFam" id="3.40.50.2000:FF:000047">
    <property type="entry name" value="Glycosyltransferase"/>
    <property type="match status" value="1"/>
</dbReference>
<dbReference type="CDD" id="cd03784">
    <property type="entry name" value="GT1_Gtf-like"/>
    <property type="match status" value="1"/>
</dbReference>
<evidence type="ECO:0000256" key="3">
    <source>
        <dbReference type="ARBA" id="ARBA00022679"/>
    </source>
</evidence>
<keyword evidence="3 4" id="KW-0808">Transferase</keyword>
<sequence>MDNHASHPLEIFFLPFLAPGHMIPLTEIAQLFASRGHNVTIITTPSNANLLHKSTLQKNKNISLHTIPFPSQQVGLPESFENFFSATDLDTAGKLYHGITLLQTQIEHFVTHHRPDCLVSDMFYPWTSDLANRLRIPRLVFHAACMFAMCMKESMRGPNAPHLKVNSDSDPFLVPGLPNPITMTRSQLPDYVRTPNGYTQLMEQWREAELKSLGVVVNNFVDFDTDYTQHYKKIMGHKVWHVGPTALMNRNVEEKVRRGQNDTVVDQHVCTSWLNWKEPNSVLYVCFGSACQFPDTQLYEIACGLGSSGHPFIWVVLGKDDEKEKENENWLPKGFEEQNLGMIVRGWAPQVLILDHPAIGGFLTHCGGNSMIEAVSAGVPMITWPLYAEHFYNEKLVTQVHHIGVEVGIEDWNLWVDAGKNLVPREKIEKAVRELMDGGDESMEMRKRVRELRDKAKRCVEEGGSSYENLTDLIEELKELRANRAED</sequence>
<evidence type="ECO:0000256" key="2">
    <source>
        <dbReference type="ARBA" id="ARBA00022676"/>
    </source>
</evidence>
<dbReference type="PROSITE" id="PS00375">
    <property type="entry name" value="UDPGT"/>
    <property type="match status" value="1"/>
</dbReference>
<evidence type="ECO:0000313" key="7">
    <source>
        <dbReference type="EMBL" id="SPC75084.1"/>
    </source>
</evidence>
<dbReference type="PANTHER" id="PTHR48047">
    <property type="entry name" value="GLYCOSYLTRANSFERASE"/>
    <property type="match status" value="1"/>
</dbReference>
<dbReference type="Gene3D" id="3.40.50.2000">
    <property type="entry name" value="Glycogen Phosphorylase B"/>
    <property type="match status" value="2"/>
</dbReference>
<feature type="coiled-coil region" evidence="6">
    <location>
        <begin position="442"/>
        <end position="487"/>
    </location>
</feature>